<evidence type="ECO:0000256" key="4">
    <source>
        <dbReference type="ARBA" id="ARBA00011245"/>
    </source>
</evidence>
<dbReference type="InterPro" id="IPR015931">
    <property type="entry name" value="Acnase/IPM_dHydase_lsu_aba_1/3"/>
</dbReference>
<sequence>MTAKRGSFGAETEKVFARRSYHIWALEVLSRINPHWNRLPYVIQVFLESMLRREDGRTITASDIENLARWPGGSPRPVAFYPARVLLQDFTGVPVLVDLTALRDAVAEQGGDPAIVTPKVPVDLVIDHSVQVDRWADASALHFNVQREFERNHERYGLLKWAETHFPGLRVVPPGRGIVHQVNLEYLTPVVREDGPALFPDSVIGTDSHTTMVNGAGGLAWGVGGIEAEAGLLGLPLDLGWPRVTALELMGALKPGVTATDLVLTITETLRQHGVVGKFVEVMGPGVTSLAVPERATISNMAPEYGATAVVFPPDSKTMDYLLQTGRRPEDVQRAEWYFRLQGMWGDAGDQRIYDEVVRLDLSSIVPSIAGPKNPQERISLNEADMALQETLATFRAPPAGVASDEVVYMDGQREAIQDGAVVIAAITSCTNTSNPYVMVAAGLLAQKAVARGLRPPRYVKTSLAPGSRVVTSYLENAGLLPHLEALGFSVVGYGCTTCIGNSGPLLEEVSDAVHRSDLVVASVLSGNRNFEGRIHPETRLNYLMSPPLVVAYALAGTMRVNLVKEPLGFDVAGHPVFLKDLWPSPKEIDQVVAQEVRPDLFQERYRDIFSGGDSWKSVAVPVSEQYRWDSTSTYIQRPSFVRMRPPEAELGGARPRQILALFGDAVTTDHISPAGPIAPKSPAGQYLIGKGVDPKEFNSYGSRRGNHEVMVRGTFANPRLRNWMVDKLGGLTVHQPSGAEMTIYDAAMRYQDEGVPVVIMAGERYGSGSSRDWAAKGTVLLGVTAVLARSFERIHRSNLIGMGILPLEFLPGESWGTWGIQGDEKIVWPDVSALRGPTDRPLEVTVINSTGDKNVHQVMVRLDTPGEWDLYEKGGMFPWVLDALLGQE</sequence>
<dbReference type="EMBL" id="JABBVZ010000076">
    <property type="protein sequence ID" value="NMP23979.1"/>
    <property type="molecule type" value="Genomic_DNA"/>
</dbReference>
<evidence type="ECO:0000256" key="3">
    <source>
        <dbReference type="ARBA" id="ARBA00007185"/>
    </source>
</evidence>
<dbReference type="NCBIfam" id="NF006757">
    <property type="entry name" value="PRK09277.1"/>
    <property type="match status" value="1"/>
</dbReference>
<evidence type="ECO:0000256" key="1">
    <source>
        <dbReference type="ARBA" id="ARBA00001966"/>
    </source>
</evidence>
<comment type="function">
    <text evidence="9">Catalyzes the isomerization of citrate to isocitrate via cis-aconitate.</text>
</comment>
<dbReference type="Pfam" id="PF00330">
    <property type="entry name" value="Aconitase"/>
    <property type="match status" value="1"/>
</dbReference>
<comment type="pathway">
    <text evidence="2">Carbohydrate metabolism; tricarboxylic acid cycle; isocitrate from oxaloacetate: step 2/2.</text>
</comment>
<dbReference type="InterPro" id="IPR015928">
    <property type="entry name" value="Aconitase/3IPM_dehydase_swvl"/>
</dbReference>
<dbReference type="PRINTS" id="PR00415">
    <property type="entry name" value="ACONITASE"/>
</dbReference>
<keyword evidence="8 9" id="KW-0456">Lyase</keyword>
<reference evidence="12 13" key="1">
    <citation type="submission" date="2020-04" db="EMBL/GenBank/DDBJ databases">
        <authorList>
            <person name="Zhang R."/>
            <person name="Schippers A."/>
        </authorList>
    </citation>
    <scope>NUCLEOTIDE SEQUENCE [LARGE SCALE GENOMIC DNA]</scope>
    <source>
        <strain evidence="12 13">DSM 109850</strain>
    </source>
</reference>
<evidence type="ECO:0000259" key="11">
    <source>
        <dbReference type="Pfam" id="PF00694"/>
    </source>
</evidence>
<evidence type="ECO:0000313" key="12">
    <source>
        <dbReference type="EMBL" id="NMP23979.1"/>
    </source>
</evidence>
<feature type="domain" description="Aconitase/3-isopropylmalate dehydratase large subunit alpha/beta/alpha" evidence="10">
    <location>
        <begin position="78"/>
        <end position="557"/>
    </location>
</feature>
<keyword evidence="7 9" id="KW-0411">Iron-sulfur</keyword>
<evidence type="ECO:0000256" key="2">
    <source>
        <dbReference type="ARBA" id="ARBA00004717"/>
    </source>
</evidence>
<evidence type="ECO:0000313" key="13">
    <source>
        <dbReference type="Proteomes" id="UP000533476"/>
    </source>
</evidence>
<evidence type="ECO:0000256" key="8">
    <source>
        <dbReference type="ARBA" id="ARBA00023239"/>
    </source>
</evidence>
<proteinExistence type="inferred from homology"/>
<dbReference type="SUPFAM" id="SSF53732">
    <property type="entry name" value="Aconitase iron-sulfur domain"/>
    <property type="match status" value="1"/>
</dbReference>
<evidence type="ECO:0000256" key="6">
    <source>
        <dbReference type="ARBA" id="ARBA00023004"/>
    </source>
</evidence>
<evidence type="ECO:0000256" key="9">
    <source>
        <dbReference type="RuleBase" id="RU361275"/>
    </source>
</evidence>
<dbReference type="InterPro" id="IPR001030">
    <property type="entry name" value="Acoase/IPM_deHydtase_lsu_aba"/>
</dbReference>
<keyword evidence="9" id="KW-0004">4Fe-4S</keyword>
<dbReference type="CDD" id="cd01580">
    <property type="entry name" value="AcnA_IRP_Swivel"/>
    <property type="match status" value="1"/>
</dbReference>
<gene>
    <name evidence="12" type="primary">acnA</name>
    <name evidence="12" type="ORF">HIJ39_16725</name>
</gene>
<dbReference type="InterPro" id="IPR036008">
    <property type="entry name" value="Aconitase_4Fe-4S_dom"/>
</dbReference>
<feature type="domain" description="Aconitase A/isopropylmalate dehydratase small subunit swivel" evidence="11">
    <location>
        <begin position="686"/>
        <end position="811"/>
    </location>
</feature>
<comment type="cofactor">
    <cofactor evidence="1">
        <name>[4Fe-4S] cluster</name>
        <dbReference type="ChEBI" id="CHEBI:49883"/>
    </cofactor>
</comment>
<dbReference type="PROSITE" id="PS01244">
    <property type="entry name" value="ACONITASE_2"/>
    <property type="match status" value="1"/>
</dbReference>
<dbReference type="GO" id="GO:0046872">
    <property type="term" value="F:metal ion binding"/>
    <property type="evidence" value="ECO:0007669"/>
    <property type="project" value="UniProtKB-KW"/>
</dbReference>
<dbReference type="Gene3D" id="6.10.190.10">
    <property type="match status" value="1"/>
</dbReference>
<comment type="catalytic activity">
    <reaction evidence="9">
        <text>citrate = D-threo-isocitrate</text>
        <dbReference type="Rhea" id="RHEA:10336"/>
        <dbReference type="ChEBI" id="CHEBI:15562"/>
        <dbReference type="ChEBI" id="CHEBI:16947"/>
        <dbReference type="EC" id="4.2.1.3"/>
    </reaction>
</comment>
<dbReference type="Gene3D" id="3.20.19.10">
    <property type="entry name" value="Aconitase, domain 4"/>
    <property type="match status" value="1"/>
</dbReference>
<dbReference type="RefSeq" id="WP_169101693.1">
    <property type="nucleotide sequence ID" value="NZ_JABBVZ010000076.1"/>
</dbReference>
<evidence type="ECO:0000256" key="7">
    <source>
        <dbReference type="ARBA" id="ARBA00023014"/>
    </source>
</evidence>
<dbReference type="InterPro" id="IPR018136">
    <property type="entry name" value="Aconitase_4Fe-4S_BS"/>
</dbReference>
<comment type="caution">
    <text evidence="12">The sequence shown here is derived from an EMBL/GenBank/DDBJ whole genome shotgun (WGS) entry which is preliminary data.</text>
</comment>
<dbReference type="PANTHER" id="PTHR11670">
    <property type="entry name" value="ACONITASE/IRON-RESPONSIVE ELEMENT FAMILY MEMBER"/>
    <property type="match status" value="1"/>
</dbReference>
<comment type="subunit">
    <text evidence="4">Monomer.</text>
</comment>
<dbReference type="PROSITE" id="PS00450">
    <property type="entry name" value="ACONITASE_1"/>
    <property type="match status" value="1"/>
</dbReference>
<dbReference type="FunFam" id="3.20.19.10:FF:000001">
    <property type="entry name" value="Aconitate hydratase"/>
    <property type="match status" value="1"/>
</dbReference>
<evidence type="ECO:0000256" key="5">
    <source>
        <dbReference type="ARBA" id="ARBA00022723"/>
    </source>
</evidence>
<dbReference type="GO" id="GO:0051539">
    <property type="term" value="F:4 iron, 4 sulfur cluster binding"/>
    <property type="evidence" value="ECO:0007669"/>
    <property type="project" value="UniProtKB-KW"/>
</dbReference>
<dbReference type="NCBIfam" id="TIGR01341">
    <property type="entry name" value="aconitase_1"/>
    <property type="match status" value="1"/>
</dbReference>
<dbReference type="GO" id="GO:0006099">
    <property type="term" value="P:tricarboxylic acid cycle"/>
    <property type="evidence" value="ECO:0007669"/>
    <property type="project" value="UniProtKB-UniPathway"/>
</dbReference>
<comment type="similarity">
    <text evidence="3 9">Belongs to the aconitase/IPM isomerase family.</text>
</comment>
<keyword evidence="13" id="KW-1185">Reference proteome</keyword>
<dbReference type="UniPathway" id="UPA00223">
    <property type="reaction ID" value="UER00718"/>
</dbReference>
<dbReference type="GO" id="GO:0003994">
    <property type="term" value="F:aconitate hydratase activity"/>
    <property type="evidence" value="ECO:0007669"/>
    <property type="project" value="UniProtKB-EC"/>
</dbReference>
<dbReference type="InterPro" id="IPR006249">
    <property type="entry name" value="Aconitase/IRP2"/>
</dbReference>
<keyword evidence="5" id="KW-0479">Metal-binding</keyword>
<evidence type="ECO:0000259" key="10">
    <source>
        <dbReference type="Pfam" id="PF00330"/>
    </source>
</evidence>
<dbReference type="InterPro" id="IPR044137">
    <property type="entry name" value="AcnA_IRP_Swivel"/>
</dbReference>
<dbReference type="AlphaFoldDB" id="A0A7Y0L8R3"/>
<accession>A0A7Y0L8R3</accession>
<dbReference type="Proteomes" id="UP000533476">
    <property type="component" value="Unassembled WGS sequence"/>
</dbReference>
<dbReference type="InterPro" id="IPR000573">
    <property type="entry name" value="AconitaseA/IPMdHydase_ssu_swvl"/>
</dbReference>
<dbReference type="SUPFAM" id="SSF52016">
    <property type="entry name" value="LeuD/IlvD-like"/>
    <property type="match status" value="1"/>
</dbReference>
<dbReference type="EC" id="4.2.1.3" evidence="9"/>
<dbReference type="NCBIfam" id="NF009520">
    <property type="entry name" value="PRK12881.1"/>
    <property type="match status" value="1"/>
</dbReference>
<dbReference type="Pfam" id="PF00694">
    <property type="entry name" value="Aconitase_C"/>
    <property type="match status" value="1"/>
</dbReference>
<organism evidence="12 13">
    <name type="scientific">Sulfobacillus harzensis</name>
    <dbReference type="NCBI Taxonomy" id="2729629"/>
    <lineage>
        <taxon>Bacteria</taxon>
        <taxon>Bacillati</taxon>
        <taxon>Bacillota</taxon>
        <taxon>Clostridia</taxon>
        <taxon>Eubacteriales</taxon>
        <taxon>Clostridiales Family XVII. Incertae Sedis</taxon>
        <taxon>Sulfobacillus</taxon>
    </lineage>
</organism>
<name>A0A7Y0L8R3_9FIRM</name>
<protein>
    <recommendedName>
        <fullName evidence="9">Aconitate hydratase</fullName>
        <shortName evidence="9">Aconitase</shortName>
        <ecNumber evidence="9">4.2.1.3</ecNumber>
    </recommendedName>
</protein>
<keyword evidence="6 9" id="KW-0408">Iron</keyword>
<dbReference type="Gene3D" id="3.30.499.10">
    <property type="entry name" value="Aconitase, domain 3"/>
    <property type="match status" value="2"/>
</dbReference>